<proteinExistence type="predicted"/>
<name>A0A1R3V9E4_9HYPH</name>
<evidence type="ECO:0000313" key="2">
    <source>
        <dbReference type="Proteomes" id="UP000188388"/>
    </source>
</evidence>
<evidence type="ECO:0000313" key="1">
    <source>
        <dbReference type="EMBL" id="SIT55417.1"/>
    </source>
</evidence>
<sequence length="64" mass="7256">MMPVTSRMEWNGNNWIIILDNGPRGRIEMTLDDFVALAIELKTVLSLDFSGEEPLPPDQPDLQD</sequence>
<organism evidence="1 2">
    <name type="scientific">Mesorhizobium prunaredense</name>
    <dbReference type="NCBI Taxonomy" id="1631249"/>
    <lineage>
        <taxon>Bacteria</taxon>
        <taxon>Pseudomonadati</taxon>
        <taxon>Pseudomonadota</taxon>
        <taxon>Alphaproteobacteria</taxon>
        <taxon>Hyphomicrobiales</taxon>
        <taxon>Phyllobacteriaceae</taxon>
        <taxon>Mesorhizobium</taxon>
    </lineage>
</organism>
<protein>
    <submittedName>
        <fullName evidence="1">Uncharacterized protein</fullName>
    </submittedName>
</protein>
<accession>A0A1R3V9E4</accession>
<reference evidence="2" key="1">
    <citation type="submission" date="2017-01" db="EMBL/GenBank/DDBJ databases">
        <authorList>
            <person name="Brunel B."/>
        </authorList>
    </citation>
    <scope>NUCLEOTIDE SEQUENCE [LARGE SCALE GENOMIC DNA]</scope>
</reference>
<dbReference type="EMBL" id="FTPD01000014">
    <property type="protein sequence ID" value="SIT55417.1"/>
    <property type="molecule type" value="Genomic_DNA"/>
</dbReference>
<dbReference type="STRING" id="1631249.BQ8794_210110"/>
<dbReference type="RefSeq" id="WP_077377756.1">
    <property type="nucleotide sequence ID" value="NZ_FTPD01000014.1"/>
</dbReference>
<dbReference type="AlphaFoldDB" id="A0A1R3V9E4"/>
<dbReference type="Proteomes" id="UP000188388">
    <property type="component" value="Unassembled WGS sequence"/>
</dbReference>
<gene>
    <name evidence="1" type="ORF">BQ8794_210110</name>
</gene>
<keyword evidence="2" id="KW-1185">Reference proteome</keyword>